<dbReference type="KEGG" id="apln:112905294"/>
<dbReference type="InterPro" id="IPR055469">
    <property type="entry name" value="DUF7041"/>
</dbReference>
<proteinExistence type="predicted"/>
<evidence type="ECO:0000259" key="2">
    <source>
        <dbReference type="Pfam" id="PF23055"/>
    </source>
</evidence>
<dbReference type="OrthoDB" id="6433758at2759"/>
<dbReference type="Pfam" id="PF23055">
    <property type="entry name" value="DUF7041"/>
    <property type="match status" value="1"/>
</dbReference>
<accession>A0A7F5RB66</accession>
<gene>
    <name evidence="4" type="primary">LOC112905294</name>
</gene>
<evidence type="ECO:0000313" key="3">
    <source>
        <dbReference type="Proteomes" id="UP000192223"/>
    </source>
</evidence>
<organism evidence="3 4">
    <name type="scientific">Agrilus planipennis</name>
    <name type="common">Emerald ash borer</name>
    <name type="synonym">Agrilus marcopoli</name>
    <dbReference type="NCBI Taxonomy" id="224129"/>
    <lineage>
        <taxon>Eukaryota</taxon>
        <taxon>Metazoa</taxon>
        <taxon>Ecdysozoa</taxon>
        <taxon>Arthropoda</taxon>
        <taxon>Hexapoda</taxon>
        <taxon>Insecta</taxon>
        <taxon>Pterygota</taxon>
        <taxon>Neoptera</taxon>
        <taxon>Endopterygota</taxon>
        <taxon>Coleoptera</taxon>
        <taxon>Polyphaga</taxon>
        <taxon>Elateriformia</taxon>
        <taxon>Buprestoidea</taxon>
        <taxon>Buprestidae</taxon>
        <taxon>Agrilinae</taxon>
        <taxon>Agrilus</taxon>
    </lineage>
</organism>
<name>A0A7F5RB66_AGRPL</name>
<dbReference type="RefSeq" id="XP_025833202.1">
    <property type="nucleotide sequence ID" value="XM_025977417.1"/>
</dbReference>
<evidence type="ECO:0000313" key="4">
    <source>
        <dbReference type="RefSeq" id="XP_025833202.1"/>
    </source>
</evidence>
<keyword evidence="3" id="KW-1185">Reference proteome</keyword>
<dbReference type="PANTHER" id="PTHR33327">
    <property type="entry name" value="ENDONUCLEASE"/>
    <property type="match status" value="1"/>
</dbReference>
<evidence type="ECO:0000256" key="1">
    <source>
        <dbReference type="SAM" id="MobiDB-lite"/>
    </source>
</evidence>
<dbReference type="PANTHER" id="PTHR33327:SF3">
    <property type="entry name" value="RNA-DIRECTED DNA POLYMERASE"/>
    <property type="match status" value="1"/>
</dbReference>
<dbReference type="InParanoid" id="A0A7F5RB66"/>
<dbReference type="GeneID" id="112905294"/>
<dbReference type="Proteomes" id="UP000192223">
    <property type="component" value="Unplaced"/>
</dbReference>
<reference evidence="4" key="1">
    <citation type="submission" date="2025-08" db="UniProtKB">
        <authorList>
            <consortium name="RefSeq"/>
        </authorList>
    </citation>
    <scope>IDENTIFICATION</scope>
    <source>
        <tissue evidence="4">Entire body</tissue>
    </source>
</reference>
<feature type="region of interest" description="Disordered" evidence="1">
    <location>
        <begin position="212"/>
        <end position="238"/>
    </location>
</feature>
<protein>
    <submittedName>
        <fullName evidence="4">Uncharacterized protein LOC112905294</fullName>
    </submittedName>
</protein>
<feature type="domain" description="DUF7041" evidence="2">
    <location>
        <begin position="21"/>
        <end position="104"/>
    </location>
</feature>
<dbReference type="AlphaFoldDB" id="A0A7F5RB66"/>
<feature type="compositionally biased region" description="Basic residues" evidence="1">
    <location>
        <begin position="217"/>
        <end position="233"/>
    </location>
</feature>
<sequence length="271" mass="30655">MATEKCVSESATSIDRVAVKMPVFIPSDPELWFSMLESSLDAAGIVKDNTKFGYALSALDQKYALEVRDIIVKPSSERTYELLKSELIKRMGASQEQNTKRLLENEPLGDRKPVQFLRHLRNLASCEFPEDVLQTLWLTRLPKIVQALLAAHKDLPLAKRAEIADTIMEAYGQFNNIAETSTKTNTVNSRLDFLENALTTALQELAAIKINQAPPHQPRRFRRKSRSRSRSQPRGKSDTCWYHVRFGNNAERCTKPCNFEANSPGNDMGSR</sequence>